<gene>
    <name evidence="3" type="ORF">PPNSA23_41730</name>
</gene>
<reference evidence="3 4" key="1">
    <citation type="submission" date="2024-10" db="EMBL/GenBank/DDBJ databases">
        <title>Isolation, draft genome sequencing and identification of Phyllobacterium sp. NSA23, isolated from leaf soil.</title>
        <authorList>
            <person name="Akita H."/>
        </authorList>
    </citation>
    <scope>NUCLEOTIDE SEQUENCE [LARGE SCALE GENOMIC DNA]</scope>
    <source>
        <strain evidence="3 4">NSA23</strain>
    </source>
</reference>
<feature type="domain" description="Transposase IS116/IS110/IS902 C-terminal" evidence="2">
    <location>
        <begin position="212"/>
        <end position="298"/>
    </location>
</feature>
<organism evidence="3 4">
    <name type="scientific">Phyllobacterium phragmitis</name>
    <dbReference type="NCBI Taxonomy" id="2670329"/>
    <lineage>
        <taxon>Bacteria</taxon>
        <taxon>Pseudomonadati</taxon>
        <taxon>Pseudomonadota</taxon>
        <taxon>Alphaproteobacteria</taxon>
        <taxon>Hyphomicrobiales</taxon>
        <taxon>Phyllobacteriaceae</taxon>
        <taxon>Phyllobacterium</taxon>
    </lineage>
</organism>
<dbReference type="InterPro" id="IPR047650">
    <property type="entry name" value="Transpos_IS110"/>
</dbReference>
<evidence type="ECO:0000259" key="2">
    <source>
        <dbReference type="Pfam" id="PF02371"/>
    </source>
</evidence>
<dbReference type="PANTHER" id="PTHR33055">
    <property type="entry name" value="TRANSPOSASE FOR INSERTION SEQUENCE ELEMENT IS1111A"/>
    <property type="match status" value="1"/>
</dbReference>
<accession>A0ABQ0H5Q2</accession>
<keyword evidence="4" id="KW-1185">Reference proteome</keyword>
<dbReference type="InterPro" id="IPR002525">
    <property type="entry name" value="Transp_IS110-like_N"/>
</dbReference>
<dbReference type="PANTHER" id="PTHR33055:SF15">
    <property type="entry name" value="TRANSPOSASE-RELATED"/>
    <property type="match status" value="1"/>
</dbReference>
<comment type="caution">
    <text evidence="3">The sequence shown here is derived from an EMBL/GenBank/DDBJ whole genome shotgun (WGS) entry which is preliminary data.</text>
</comment>
<feature type="domain" description="Transposase IS110-like N-terminal" evidence="1">
    <location>
        <begin position="4"/>
        <end position="147"/>
    </location>
</feature>
<proteinExistence type="predicted"/>
<evidence type="ECO:0000313" key="4">
    <source>
        <dbReference type="Proteomes" id="UP001628091"/>
    </source>
</evidence>
<protein>
    <submittedName>
        <fullName evidence="3">IS110 family transposase</fullName>
    </submittedName>
</protein>
<dbReference type="Pfam" id="PF01548">
    <property type="entry name" value="DEDD_Tnp_IS110"/>
    <property type="match status" value="1"/>
</dbReference>
<evidence type="ECO:0000259" key="1">
    <source>
        <dbReference type="Pfam" id="PF01548"/>
    </source>
</evidence>
<name>A0ABQ0H5Q2_9HYPH</name>
<dbReference type="Proteomes" id="UP001628091">
    <property type="component" value="Unassembled WGS sequence"/>
</dbReference>
<evidence type="ECO:0000313" key="3">
    <source>
        <dbReference type="EMBL" id="GAB1584230.1"/>
    </source>
</evidence>
<dbReference type="NCBIfam" id="NF033542">
    <property type="entry name" value="transpos_IS110"/>
    <property type="match status" value="1"/>
</dbReference>
<sequence>MRIIGMDIHRVAAEVVSLLDGEIIRLGRVQMLREKLEAFAKKELTHDDHVVIEATGNAAAVAKVLSPYVDRVVIANPKQVHMIAHAKVKTDTIDATVLAKLYASGFLPEVWVPDTETLALRRQVTRRTQLVRQRSRLKNLIQSILHAHLIPTCPHGNLVGISGRKWLARQILPADERAAIERHLGLITQLEEALKVVEADIALHALDDPTIRRLMTLPGIDVTVAASVAAAIGDIRRFSDPQRLAAYLGLNPSVRQSGEGRAYHGKITKQCRGHARGMLVEAAWAAARSPGPLRAFYKRIAARRGKHIAAVATARELAMII</sequence>
<dbReference type="EMBL" id="BAAFZP010000002">
    <property type="protein sequence ID" value="GAB1584230.1"/>
    <property type="molecule type" value="Genomic_DNA"/>
</dbReference>
<dbReference type="Pfam" id="PF02371">
    <property type="entry name" value="Transposase_20"/>
    <property type="match status" value="1"/>
</dbReference>
<dbReference type="InterPro" id="IPR003346">
    <property type="entry name" value="Transposase_20"/>
</dbReference>